<keyword evidence="13" id="KW-1185">Reference proteome</keyword>
<keyword evidence="7 10" id="KW-0460">Magnesium</keyword>
<comment type="function">
    <text evidence="9">Catalyzes the dephosphorylation of histidinol-phosphate to histidinol, the direct precursor of histidine.</text>
</comment>
<evidence type="ECO:0000313" key="13">
    <source>
        <dbReference type="Proteomes" id="UP000248544"/>
    </source>
</evidence>
<evidence type="ECO:0000256" key="5">
    <source>
        <dbReference type="ARBA" id="ARBA00022723"/>
    </source>
</evidence>
<dbReference type="InterPro" id="IPR020550">
    <property type="entry name" value="Inositol_monophosphatase_CS"/>
</dbReference>
<protein>
    <recommendedName>
        <fullName evidence="11">Inositol-1-monophosphatase</fullName>
        <ecNumber evidence="11">3.1.3.25</ecNumber>
    </recommendedName>
</protein>
<dbReference type="Pfam" id="PF00459">
    <property type="entry name" value="Inositol_P"/>
    <property type="match status" value="1"/>
</dbReference>
<dbReference type="EMBL" id="POUA01000324">
    <property type="protein sequence ID" value="PZG31479.1"/>
    <property type="molecule type" value="Genomic_DNA"/>
</dbReference>
<dbReference type="SUPFAM" id="SSF56655">
    <property type="entry name" value="Carbohydrate phosphatase"/>
    <property type="match status" value="1"/>
</dbReference>
<sequence>MTTPAEFTRLAAEIAREAGEMLLAKRPARPEVVQTKSSPTDVVTALDRAAEELIRARVREMRPDDAILGEEGGATGEGAVRWIVDPIDGTVNFVYGLPDWAVSIAVEVDGEIVAGVVNVVPRGEVFTASLGGGAWLGGERLRCNTGVSLSGALVATGFGYQVGRRTVQGEVLAKVLPHVRDVRRAGSAAADLCAVAAGRVDAYYERGPQYWDYAAGGLVATEAGARLGGMRGRPVGPDMTLCAAPGLFEELHDLLAGFDPERDE</sequence>
<evidence type="ECO:0000256" key="4">
    <source>
        <dbReference type="ARBA" id="ARBA00009759"/>
    </source>
</evidence>
<evidence type="ECO:0000256" key="7">
    <source>
        <dbReference type="ARBA" id="ARBA00022842"/>
    </source>
</evidence>
<evidence type="ECO:0000256" key="1">
    <source>
        <dbReference type="ARBA" id="ARBA00001033"/>
    </source>
</evidence>
<dbReference type="CDD" id="cd01639">
    <property type="entry name" value="IMPase"/>
    <property type="match status" value="1"/>
</dbReference>
<dbReference type="PROSITE" id="PS00629">
    <property type="entry name" value="IMP_1"/>
    <property type="match status" value="1"/>
</dbReference>
<dbReference type="GO" id="GO:0007165">
    <property type="term" value="P:signal transduction"/>
    <property type="evidence" value="ECO:0007669"/>
    <property type="project" value="TreeGrafter"/>
</dbReference>
<gene>
    <name evidence="12" type="ORF">C1I98_30045</name>
</gene>
<dbReference type="PROSITE" id="PS00630">
    <property type="entry name" value="IMP_2"/>
    <property type="match status" value="1"/>
</dbReference>
<evidence type="ECO:0000256" key="11">
    <source>
        <dbReference type="RuleBase" id="RU364068"/>
    </source>
</evidence>
<keyword evidence="5 10" id="KW-0479">Metal-binding</keyword>
<evidence type="ECO:0000256" key="2">
    <source>
        <dbReference type="ARBA" id="ARBA00001946"/>
    </source>
</evidence>
<comment type="caution">
    <text evidence="12">The sequence shown here is derived from an EMBL/GenBank/DDBJ whole genome shotgun (WGS) entry which is preliminary data.</text>
</comment>
<dbReference type="InterPro" id="IPR020583">
    <property type="entry name" value="Inositol_monoP_metal-BS"/>
</dbReference>
<feature type="binding site" evidence="10">
    <location>
        <position position="85"/>
    </location>
    <ligand>
        <name>Mg(2+)</name>
        <dbReference type="ChEBI" id="CHEBI:18420"/>
        <label>1</label>
        <note>catalytic</note>
    </ligand>
</feature>
<dbReference type="Proteomes" id="UP000248544">
    <property type="component" value="Unassembled WGS sequence"/>
</dbReference>
<feature type="binding site" evidence="10">
    <location>
        <position position="212"/>
    </location>
    <ligand>
        <name>Mg(2+)</name>
        <dbReference type="ChEBI" id="CHEBI:18420"/>
        <label>1</label>
        <note>catalytic</note>
    </ligand>
</feature>
<feature type="binding site" evidence="10">
    <location>
        <position position="87"/>
    </location>
    <ligand>
        <name>Mg(2+)</name>
        <dbReference type="ChEBI" id="CHEBI:18420"/>
        <label>1</label>
        <note>catalytic</note>
    </ligand>
</feature>
<dbReference type="PRINTS" id="PR00377">
    <property type="entry name" value="IMPHPHTASES"/>
</dbReference>
<evidence type="ECO:0000256" key="3">
    <source>
        <dbReference type="ARBA" id="ARBA00004970"/>
    </source>
</evidence>
<comment type="catalytic activity">
    <reaction evidence="1 11">
        <text>a myo-inositol phosphate + H2O = myo-inositol + phosphate</text>
        <dbReference type="Rhea" id="RHEA:24056"/>
        <dbReference type="ChEBI" id="CHEBI:15377"/>
        <dbReference type="ChEBI" id="CHEBI:17268"/>
        <dbReference type="ChEBI" id="CHEBI:43474"/>
        <dbReference type="ChEBI" id="CHEBI:84139"/>
        <dbReference type="EC" id="3.1.3.25"/>
    </reaction>
</comment>
<feature type="binding site" evidence="10">
    <location>
        <position position="88"/>
    </location>
    <ligand>
        <name>Mg(2+)</name>
        <dbReference type="ChEBI" id="CHEBI:18420"/>
        <label>1</label>
        <note>catalytic</note>
    </ligand>
</feature>
<keyword evidence="6 11" id="KW-0378">Hydrolase</keyword>
<comment type="catalytic activity">
    <reaction evidence="8">
        <text>L-histidinol phosphate + H2O = L-histidinol + phosphate</text>
        <dbReference type="Rhea" id="RHEA:14465"/>
        <dbReference type="ChEBI" id="CHEBI:15377"/>
        <dbReference type="ChEBI" id="CHEBI:43474"/>
        <dbReference type="ChEBI" id="CHEBI:57699"/>
        <dbReference type="ChEBI" id="CHEBI:57980"/>
        <dbReference type="EC" id="3.1.3.15"/>
    </reaction>
</comment>
<dbReference type="PANTHER" id="PTHR20854">
    <property type="entry name" value="INOSITOL MONOPHOSPHATASE"/>
    <property type="match status" value="1"/>
</dbReference>
<dbReference type="EC" id="3.1.3.25" evidence="11"/>
<name>A0A2W2FNC0_9ACTN</name>
<comment type="similarity">
    <text evidence="4 11">Belongs to the inositol monophosphatase superfamily.</text>
</comment>
<comment type="pathway">
    <text evidence="3">Amino-acid biosynthesis; L-histidine biosynthesis; L-histidine from 5-phospho-alpha-D-ribose 1-diphosphate: step 8/9.</text>
</comment>
<dbReference type="GO" id="GO:0006020">
    <property type="term" value="P:inositol metabolic process"/>
    <property type="evidence" value="ECO:0007669"/>
    <property type="project" value="TreeGrafter"/>
</dbReference>
<dbReference type="InterPro" id="IPR000760">
    <property type="entry name" value="Inositol_monophosphatase-like"/>
</dbReference>
<dbReference type="PANTHER" id="PTHR20854:SF4">
    <property type="entry name" value="INOSITOL-1-MONOPHOSPHATASE-RELATED"/>
    <property type="match status" value="1"/>
</dbReference>
<dbReference type="Gene3D" id="3.30.540.10">
    <property type="entry name" value="Fructose-1,6-Bisphosphatase, subunit A, domain 1"/>
    <property type="match status" value="1"/>
</dbReference>
<dbReference type="GO" id="GO:0008934">
    <property type="term" value="F:inositol monophosphate 1-phosphatase activity"/>
    <property type="evidence" value="ECO:0007669"/>
    <property type="project" value="InterPro"/>
</dbReference>
<comment type="cofactor">
    <cofactor evidence="2 10 11">
        <name>Mg(2+)</name>
        <dbReference type="ChEBI" id="CHEBI:18420"/>
    </cofactor>
</comment>
<dbReference type="GO" id="GO:0004401">
    <property type="term" value="F:histidinol-phosphatase activity"/>
    <property type="evidence" value="ECO:0007669"/>
    <property type="project" value="UniProtKB-EC"/>
</dbReference>
<dbReference type="Gene3D" id="3.40.190.80">
    <property type="match status" value="1"/>
</dbReference>
<reference evidence="12 13" key="1">
    <citation type="submission" date="2018-01" db="EMBL/GenBank/DDBJ databases">
        <title>Draft genome sequence of Sphaerisporangium sp. 7K107.</title>
        <authorList>
            <person name="Sahin N."/>
            <person name="Saygin H."/>
            <person name="Ay H."/>
        </authorList>
    </citation>
    <scope>NUCLEOTIDE SEQUENCE [LARGE SCALE GENOMIC DNA]</scope>
    <source>
        <strain evidence="12 13">7K107</strain>
    </source>
</reference>
<dbReference type="GO" id="GO:0046872">
    <property type="term" value="F:metal ion binding"/>
    <property type="evidence" value="ECO:0007669"/>
    <property type="project" value="UniProtKB-KW"/>
</dbReference>
<evidence type="ECO:0000256" key="9">
    <source>
        <dbReference type="ARBA" id="ARBA00053547"/>
    </source>
</evidence>
<accession>A0A2W2FNC0</accession>
<evidence type="ECO:0000313" key="12">
    <source>
        <dbReference type="EMBL" id="PZG31479.1"/>
    </source>
</evidence>
<evidence type="ECO:0000256" key="8">
    <source>
        <dbReference type="ARBA" id="ARBA00049158"/>
    </source>
</evidence>
<evidence type="ECO:0000256" key="6">
    <source>
        <dbReference type="ARBA" id="ARBA00022801"/>
    </source>
</evidence>
<dbReference type="AlphaFoldDB" id="A0A2W2FNC0"/>
<dbReference type="FunFam" id="3.30.540.10:FF:000003">
    <property type="entry name" value="Inositol-1-monophosphatase"/>
    <property type="match status" value="1"/>
</dbReference>
<dbReference type="GO" id="GO:0046854">
    <property type="term" value="P:phosphatidylinositol phosphate biosynthetic process"/>
    <property type="evidence" value="ECO:0007669"/>
    <property type="project" value="InterPro"/>
</dbReference>
<feature type="binding site" evidence="10">
    <location>
        <position position="70"/>
    </location>
    <ligand>
        <name>Mg(2+)</name>
        <dbReference type="ChEBI" id="CHEBI:18420"/>
        <label>1</label>
        <note>catalytic</note>
    </ligand>
</feature>
<dbReference type="InterPro" id="IPR033942">
    <property type="entry name" value="IMPase"/>
</dbReference>
<dbReference type="RefSeq" id="WP_111170765.1">
    <property type="nucleotide sequence ID" value="NZ_POUA01000324.1"/>
</dbReference>
<evidence type="ECO:0000256" key="10">
    <source>
        <dbReference type="PIRSR" id="PIRSR600760-2"/>
    </source>
</evidence>
<proteinExistence type="inferred from homology"/>
<organism evidence="12 13">
    <name type="scientific">Spongiactinospora gelatinilytica</name>
    <dbReference type="NCBI Taxonomy" id="2666298"/>
    <lineage>
        <taxon>Bacteria</taxon>
        <taxon>Bacillati</taxon>
        <taxon>Actinomycetota</taxon>
        <taxon>Actinomycetes</taxon>
        <taxon>Streptosporangiales</taxon>
        <taxon>Streptosporangiaceae</taxon>
        <taxon>Spongiactinospora</taxon>
    </lineage>
</organism>